<evidence type="ECO:0000256" key="11">
    <source>
        <dbReference type="ARBA" id="ARBA00023054"/>
    </source>
</evidence>
<dbReference type="GO" id="GO:0035556">
    <property type="term" value="P:intracellular signal transduction"/>
    <property type="evidence" value="ECO:0007669"/>
    <property type="project" value="InterPro"/>
</dbReference>
<evidence type="ECO:0000256" key="16">
    <source>
        <dbReference type="SAM" id="MobiDB-lite"/>
    </source>
</evidence>
<dbReference type="InterPro" id="IPR046349">
    <property type="entry name" value="C1-like_sf"/>
</dbReference>
<evidence type="ECO:0000256" key="12">
    <source>
        <dbReference type="ARBA" id="ARBA00023123"/>
    </source>
</evidence>
<dbReference type="Gene3D" id="1.10.10.820">
    <property type="match status" value="1"/>
</dbReference>
<evidence type="ECO:0000256" key="2">
    <source>
        <dbReference type="ARBA" id="ARBA00008314"/>
    </source>
</evidence>
<keyword evidence="4" id="KW-0963">Cytoplasm</keyword>
<dbReference type="SUPFAM" id="SSF54236">
    <property type="entry name" value="Ubiquitin-like"/>
    <property type="match status" value="1"/>
</dbReference>
<keyword evidence="5" id="KW-0479">Metal-binding</keyword>
<dbReference type="PANTHER" id="PTHR46184">
    <property type="entry name" value="UNCONVENTIONAL MYOSIN-IXB-LIKE PROTEIN"/>
    <property type="match status" value="1"/>
</dbReference>
<dbReference type="SUPFAM" id="SSF52540">
    <property type="entry name" value="P-loop containing nucleoside triphosphate hydrolases"/>
    <property type="match status" value="1"/>
</dbReference>
<organism evidence="22 24">
    <name type="scientific">Dermatophagoides farinae</name>
    <name type="common">American house dust mite</name>
    <dbReference type="NCBI Taxonomy" id="6954"/>
    <lineage>
        <taxon>Eukaryota</taxon>
        <taxon>Metazoa</taxon>
        <taxon>Ecdysozoa</taxon>
        <taxon>Arthropoda</taxon>
        <taxon>Chelicerata</taxon>
        <taxon>Arachnida</taxon>
        <taxon>Acari</taxon>
        <taxon>Acariformes</taxon>
        <taxon>Sarcoptiformes</taxon>
        <taxon>Astigmata</taxon>
        <taxon>Psoroptidia</taxon>
        <taxon>Analgoidea</taxon>
        <taxon>Pyroglyphidae</taxon>
        <taxon>Dermatophagoidinae</taxon>
        <taxon>Dermatophagoides</taxon>
    </lineage>
</organism>
<dbReference type="SMART" id="SM00015">
    <property type="entry name" value="IQ"/>
    <property type="match status" value="4"/>
</dbReference>
<dbReference type="Pfam" id="PF00620">
    <property type="entry name" value="RhoGAP"/>
    <property type="match status" value="1"/>
</dbReference>
<evidence type="ECO:0000256" key="8">
    <source>
        <dbReference type="ARBA" id="ARBA00022771"/>
    </source>
</evidence>
<feature type="transmembrane region" description="Helical" evidence="17">
    <location>
        <begin position="172"/>
        <end position="192"/>
    </location>
</feature>
<evidence type="ECO:0000256" key="10">
    <source>
        <dbReference type="ARBA" id="ARBA00022840"/>
    </source>
</evidence>
<feature type="region of interest" description="Actin-binding" evidence="15">
    <location>
        <begin position="933"/>
        <end position="955"/>
    </location>
</feature>
<dbReference type="GO" id="GO:0005524">
    <property type="term" value="F:ATP binding"/>
    <property type="evidence" value="ECO:0007669"/>
    <property type="project" value="UniProtKB-UniRule"/>
</dbReference>
<dbReference type="PANTHER" id="PTHR46184:SF5">
    <property type="entry name" value="UNCONVENTIONAL MYOSIN-IXA-LIKE"/>
    <property type="match status" value="1"/>
</dbReference>
<dbReference type="InterPro" id="IPR008936">
    <property type="entry name" value="Rho_GTPase_activation_prot"/>
</dbReference>
<dbReference type="Gene3D" id="1.20.120.720">
    <property type="entry name" value="Myosin VI head, motor domain, U50 subdomain"/>
    <property type="match status" value="1"/>
</dbReference>
<keyword evidence="11" id="KW-0175">Coiled coil</keyword>
<evidence type="ECO:0000256" key="13">
    <source>
        <dbReference type="ARBA" id="ARBA00023175"/>
    </source>
</evidence>
<gene>
    <name evidence="22" type="primary">MYO9B_1</name>
    <name evidence="22" type="ORF">DERF_001285</name>
</gene>
<keyword evidence="6" id="KW-0677">Repeat</keyword>
<feature type="domain" description="Myosin motor" evidence="21">
    <location>
        <begin position="143"/>
        <end position="1052"/>
    </location>
</feature>
<feature type="domain" description="Phorbol-ester/DAG-type" evidence="18">
    <location>
        <begin position="1966"/>
        <end position="2015"/>
    </location>
</feature>
<dbReference type="InterPro" id="IPR000198">
    <property type="entry name" value="RhoGAP_dom"/>
</dbReference>
<dbReference type="SMART" id="SM00314">
    <property type="entry name" value="RA"/>
    <property type="match status" value="1"/>
</dbReference>
<dbReference type="InterPro" id="IPR000048">
    <property type="entry name" value="IQ_motif_EF-hand-BS"/>
</dbReference>
<feature type="compositionally biased region" description="Low complexity" evidence="16">
    <location>
        <begin position="1529"/>
        <end position="1542"/>
    </location>
</feature>
<evidence type="ECO:0000259" key="21">
    <source>
        <dbReference type="PROSITE" id="PS51456"/>
    </source>
</evidence>
<dbReference type="PROSITE" id="PS50200">
    <property type="entry name" value="RA"/>
    <property type="match status" value="1"/>
</dbReference>
<keyword evidence="13 15" id="KW-0505">Motor protein</keyword>
<feature type="compositionally biased region" description="Polar residues" evidence="16">
    <location>
        <begin position="1762"/>
        <end position="1785"/>
    </location>
</feature>
<dbReference type="Pfam" id="PF00788">
    <property type="entry name" value="RA"/>
    <property type="match status" value="1"/>
</dbReference>
<evidence type="ECO:0000256" key="7">
    <source>
        <dbReference type="ARBA" id="ARBA00022741"/>
    </source>
</evidence>
<dbReference type="GO" id="GO:0051015">
    <property type="term" value="F:actin filament binding"/>
    <property type="evidence" value="ECO:0007669"/>
    <property type="project" value="TreeGrafter"/>
</dbReference>
<dbReference type="GO" id="GO:0008270">
    <property type="term" value="F:zinc ion binding"/>
    <property type="evidence" value="ECO:0007669"/>
    <property type="project" value="UniProtKB-KW"/>
</dbReference>
<feature type="compositionally biased region" description="Low complexity" evidence="16">
    <location>
        <begin position="1180"/>
        <end position="1192"/>
    </location>
</feature>
<keyword evidence="17" id="KW-0472">Membrane</keyword>
<evidence type="ECO:0000256" key="14">
    <source>
        <dbReference type="ARBA" id="ARBA00023203"/>
    </source>
</evidence>
<evidence type="ECO:0000313" key="23">
    <source>
        <dbReference type="EMBL" id="KAH9527257.1"/>
    </source>
</evidence>
<dbReference type="Gene3D" id="1.10.555.10">
    <property type="entry name" value="Rho GTPase activation protein"/>
    <property type="match status" value="1"/>
</dbReference>
<keyword evidence="17" id="KW-0812">Transmembrane</keyword>
<dbReference type="InterPro" id="IPR046987">
    <property type="entry name" value="Myo9"/>
</dbReference>
<proteinExistence type="inferred from homology"/>
<dbReference type="Pfam" id="PF00612">
    <property type="entry name" value="IQ"/>
    <property type="match status" value="3"/>
</dbReference>
<comment type="similarity">
    <text evidence="2 15">Belongs to the TRAFAC class myosin-kinesin ATPase superfamily. Myosin family.</text>
</comment>
<keyword evidence="9" id="KW-0862">Zinc</keyword>
<dbReference type="Proteomes" id="UP000790347">
    <property type="component" value="Unassembled WGS sequence"/>
</dbReference>
<feature type="region of interest" description="Disordered" evidence="16">
    <location>
        <begin position="1513"/>
        <end position="1546"/>
    </location>
</feature>
<evidence type="ECO:0000256" key="6">
    <source>
        <dbReference type="ARBA" id="ARBA00022737"/>
    </source>
</evidence>
<dbReference type="InterPro" id="IPR002219">
    <property type="entry name" value="PKC_DAG/PE"/>
</dbReference>
<keyword evidence="7 15" id="KW-0547">Nucleotide-binding</keyword>
<dbReference type="GO" id="GO:0005737">
    <property type="term" value="C:cytoplasm"/>
    <property type="evidence" value="ECO:0007669"/>
    <property type="project" value="UniProtKB-SubCell"/>
</dbReference>
<evidence type="ECO:0000259" key="20">
    <source>
        <dbReference type="PROSITE" id="PS50238"/>
    </source>
</evidence>
<feature type="compositionally biased region" description="Basic and acidic residues" evidence="16">
    <location>
        <begin position="1168"/>
        <end position="1179"/>
    </location>
</feature>
<reference evidence="22" key="1">
    <citation type="submission" date="2013-05" db="EMBL/GenBank/DDBJ databases">
        <authorList>
            <person name="Yim A.K.Y."/>
            <person name="Chan T.F."/>
            <person name="Ji K.M."/>
            <person name="Liu X.Y."/>
            <person name="Zhou J.W."/>
            <person name="Li R.Q."/>
            <person name="Yang K.Y."/>
            <person name="Li J."/>
            <person name="Li M."/>
            <person name="Law P.T.W."/>
            <person name="Wu Y.L."/>
            <person name="Cai Z.L."/>
            <person name="Qin H."/>
            <person name="Bao Y."/>
            <person name="Leung R.K.K."/>
            <person name="Ng P.K.S."/>
            <person name="Zou J."/>
            <person name="Zhong X.J."/>
            <person name="Ran P.X."/>
            <person name="Zhong N.S."/>
            <person name="Liu Z.G."/>
            <person name="Tsui S.K.W."/>
        </authorList>
    </citation>
    <scope>NUCLEOTIDE SEQUENCE</scope>
    <source>
        <strain evidence="22">Derf</strain>
        <tissue evidence="22">Whole organism</tissue>
    </source>
</reference>
<feature type="region of interest" description="Disordered" evidence="16">
    <location>
        <begin position="1743"/>
        <end position="1785"/>
    </location>
</feature>
<evidence type="ECO:0000313" key="24">
    <source>
        <dbReference type="Proteomes" id="UP000790347"/>
    </source>
</evidence>
<dbReference type="Pfam" id="PF00063">
    <property type="entry name" value="Myosin_head"/>
    <property type="match status" value="2"/>
</dbReference>
<evidence type="ECO:0000256" key="15">
    <source>
        <dbReference type="PROSITE-ProRule" id="PRU00782"/>
    </source>
</evidence>
<dbReference type="PROSITE" id="PS51456">
    <property type="entry name" value="MYOSIN_MOTOR"/>
    <property type="match status" value="1"/>
</dbReference>
<dbReference type="FunFam" id="3.40.850.10:FF:000008">
    <property type="entry name" value="Putative unconventional myosin-IXa"/>
    <property type="match status" value="1"/>
</dbReference>
<keyword evidence="10 15" id="KW-0067">ATP-binding</keyword>
<dbReference type="SUPFAM" id="SSF48350">
    <property type="entry name" value="GTPase activation domain, GAP"/>
    <property type="match status" value="1"/>
</dbReference>
<evidence type="ECO:0000256" key="17">
    <source>
        <dbReference type="SAM" id="Phobius"/>
    </source>
</evidence>
<feature type="region of interest" description="Disordered" evidence="16">
    <location>
        <begin position="1168"/>
        <end position="1192"/>
    </location>
</feature>
<dbReference type="EMBL" id="ASGP02000001">
    <property type="protein sequence ID" value="KAH9527256.1"/>
    <property type="molecule type" value="Genomic_DNA"/>
</dbReference>
<comment type="caution">
    <text evidence="22">The sequence shown here is derived from an EMBL/GenBank/DDBJ whole genome shotgun (WGS) entry which is preliminary data.</text>
</comment>
<protein>
    <submittedName>
        <fullName evidence="22 23">Unconventional myosin-IXb</fullName>
    </submittedName>
</protein>
<evidence type="ECO:0000256" key="5">
    <source>
        <dbReference type="ARBA" id="ARBA00022723"/>
    </source>
</evidence>
<dbReference type="InterPro" id="IPR027417">
    <property type="entry name" value="P-loop_NTPase"/>
</dbReference>
<keyword evidence="12 15" id="KW-0518">Myosin</keyword>
<dbReference type="GO" id="GO:0005096">
    <property type="term" value="F:GTPase activator activity"/>
    <property type="evidence" value="ECO:0007669"/>
    <property type="project" value="UniProtKB-KW"/>
</dbReference>
<evidence type="ECO:0000256" key="9">
    <source>
        <dbReference type="ARBA" id="ARBA00022833"/>
    </source>
</evidence>
<dbReference type="CDD" id="cd01385">
    <property type="entry name" value="MYSc_Myo9"/>
    <property type="match status" value="1"/>
</dbReference>
<feature type="compositionally biased region" description="Polar residues" evidence="16">
    <location>
        <begin position="1513"/>
        <end position="1528"/>
    </location>
</feature>
<dbReference type="InterPro" id="IPR000159">
    <property type="entry name" value="RA_dom"/>
</dbReference>
<dbReference type="PROSITE" id="PS50238">
    <property type="entry name" value="RHOGAP"/>
    <property type="match status" value="1"/>
</dbReference>
<dbReference type="InterPro" id="IPR029071">
    <property type="entry name" value="Ubiquitin-like_domsf"/>
</dbReference>
<sequence>MGDNRKQRYVLQVHVGSYSRLYEALSIEAEKNTTAREIVDCICEKLGLTDGTDVYELAEVIGNQGGQDCKERRIGPNECPIALKLLWPKKSDKGTLAGGHVDYKFCLRRKWMGNLWPLSMTDSNDSQLIRDYFLRFLYQPRNSEYPDLCQLPDLTEQTLLDNLKARFEKNHIYTYVGSILIAVNPFTFYPIYNPKYVQLYQNRRLGDLPPHIFAIADAAYQSMLRKRTNQCIVISGESGSGKTESTNLLLHHLTALSQKGTHGTGVEQTILGAGPVLEAFGNAKTKFNNNSSRFGKFIQVNYKENGAVHGALVQKYLLEKSRIVSQVKSERNYHVFYYLLDGLSTEDKEKLYLTRPQDYFYLNQSKCYTLEGVDERHEFFRLTQSMEMVGFSRHKQFLCFSVLSAVLHLGNVQFSKKSTYHSDETVMIKNPEVVTIISKLLNVKEETLTAALTCKRTKAAKGEMLVINYKLPDAIATRDAMAKCLYGVLFDWIVMQVNHALLSKKDTRDHKGNSIGVLDIFGFEDFGDHNNFEQFCINYANERLQYYFNSHVFKYEQEEYQREGISWRNIDFNDNTECLGLIEDKPDGLLYLLDDQCNFPCGSNETILQKFIYHHNSNPLFEVPPCRGSAFTIKHYAGKVKYQIRDFREKNLDLMRPDIVAVLKVSKMAFVRELVCSDPLALFRWHILKAFFKAYFHFTKLREISKMKRGLSGTYLVKEYANANQRRSSGGAQQQNNQLSLIDKGCSIVYQSKIAGNNNNSIHQSNVLNESKAKYSDIAKRLSSSSSSSSNFHHHNYSAFLANSRCKPTSSSAAIIVPSHCTSSSISSSSLSCPFHGTQAHLCSSEARVLSRANKILMKKKYSSSSSAYSWQKKNGFEKSIRNFKLLKQLLGPPVTTINSPGLTSAKERPVSLSRTVARKQTQTVTHQFQQSLQQLMDTLSHANPFFVRCIKSNADKMPNHFDDRLVLQQLRYTGMLETVRIRQSGYSVRLTFDEFIQHYRILLPKGLLSSKMDVQKFLLNMKLPSAMYQIGKTKVFMRESEKLALDERLHEEILRRIINLQRWVRTWICRKRFNEMRNAAVIVQTFVRRFIAQKRLKRLKMIAQYENWAANAIQKHWRAYQTRKWFTNLRKSIVKFQACCRGHIFRKTNRMNDIIEECARARERAQKKTELEIPESNRHSSSVNNSNNKMSNVSVLIRTTPPTTNSSSSSSSLATIKDGSDVSTASTTYTNVHHHQQHQNEIVIHNILSNKSDTTNQDANLIIPVNVINRPAATANVGVGGDEEFSSSSSVIDVDDVVTITGNINDDLVDLDDDFENGDNQRVRLNRKRNIPIRKTSFKRKANNHKSLSDEKLLMTTSASSSMMTTTTTASSLSTSTLESSSATATLIPTTTSISNLTITDHNFNHQQQHRQLTKLSSDSKVLGLAGSNSSFVSSGYLTNSDSASSIQKLRIGSVNSNNSEQQQYITSITSIGSDNVQSQHPSSSTTTLATTTFPYSINVTSANQIVAPNVSNRTATTTKQQTSFDESQSSAISSSSSTTSGPIQKAKATFRNIMGKSSSNSEINKRLLKQTMSVKAGMEFESANNLNEQMNQTYNLLNSKSLSNNDLGMKINEMPIISKNSTSQSDMHSQLNSIFSSSMNMPTPYTFQHHHPQQQQQLKAKDENFTLLSRHSIHDESSFKSGEICAICENPILVQQPLQQSNQPQIHLKCSECKQLFHKKCIHLSSDIPCIKEGSNISSSVLGAFNPPRPPRSKQKKSKITSGKSLDSSTKENQSLTSSSSKVTPFAAPAKQSVRVKQFIDPHDVLITDLDELTSMDKFISKKIRDMDDNILFKKKTINEPKECMVDIVFKLALKEFKNNLISTYSVTHQDGMVVRLTYKDLIDHFAQILLNVCEIENTFKSFPVILGVNAFRGYMDELRNMHNTKINKEERINGPTFKKSNKRKQSKKRARNKKEDDVYKTYEHEFYISTANIYTVCEVCDSYVWMMERIFICRRCKLACHKKCFDKVASTCGNNNKSSNKLIFGSPISALVTEECRIPLVVEHLIAKIELKGLYAEGIYRKSARLTSINELKQMFDAQRLDIDLDHYSVHVLAGCLKLFFREMPEPLMTYELYDDFLWATTVTDPIERNQIIFNHISKLPKPNYDLLERLTFHLARVARQESANRMNANSLAIVFAPCILRTNKSMQMQDKLNDISKQTICIESIISEQMRQISDTLNDIDILDTACHTASSRLSSIRHSKMNMHRDATSVVRAHSNVDDDEEEYLTQQISELITEKNHLTTILPTFRIASACSDEDILSSNENEEMANTNASSDECLNSTVINNDNAKTGQTLNTMKTLKNTGEIVNSNKLSTTNLTKTKDEIR</sequence>
<evidence type="ECO:0000256" key="3">
    <source>
        <dbReference type="ARBA" id="ARBA00022468"/>
    </source>
</evidence>
<dbReference type="GO" id="GO:0048731">
    <property type="term" value="P:system development"/>
    <property type="evidence" value="ECO:0007669"/>
    <property type="project" value="UniProtKB-ARBA"/>
</dbReference>
<keyword evidence="3" id="KW-0343">GTPase activation</keyword>
<feature type="region of interest" description="Disordered" evidence="16">
    <location>
        <begin position="1932"/>
        <end position="1957"/>
    </location>
</feature>
<keyword evidence="14 15" id="KW-0009">Actin-binding</keyword>
<feature type="domain" description="Ras-associating" evidence="19">
    <location>
        <begin position="7"/>
        <end position="112"/>
    </location>
</feature>
<dbReference type="Gene3D" id="1.20.58.530">
    <property type="match status" value="1"/>
</dbReference>
<feature type="region of interest" description="Disordered" evidence="16">
    <location>
        <begin position="1199"/>
        <end position="1218"/>
    </location>
</feature>
<dbReference type="CDD" id="cd00029">
    <property type="entry name" value="C1"/>
    <property type="match status" value="1"/>
</dbReference>
<feature type="binding site" evidence="15">
    <location>
        <begin position="236"/>
        <end position="243"/>
    </location>
    <ligand>
        <name>ATP</name>
        <dbReference type="ChEBI" id="CHEBI:30616"/>
    </ligand>
</feature>
<feature type="compositionally biased region" description="Basic residues" evidence="16">
    <location>
        <begin position="1942"/>
        <end position="1955"/>
    </location>
</feature>
<feature type="domain" description="Rho-GAP" evidence="20">
    <location>
        <begin position="2029"/>
        <end position="2217"/>
    </location>
</feature>
<dbReference type="FunFam" id="1.10.10.820:FF:000001">
    <property type="entry name" value="Myosin heavy chain"/>
    <property type="match status" value="1"/>
</dbReference>
<evidence type="ECO:0000256" key="4">
    <source>
        <dbReference type="ARBA" id="ARBA00022490"/>
    </source>
</evidence>
<dbReference type="SMART" id="SM00109">
    <property type="entry name" value="C1"/>
    <property type="match status" value="2"/>
</dbReference>
<reference evidence="22" key="2">
    <citation type="journal article" date="2022" name="Res Sq">
        <title>Comparative Genomics Reveals Insights into the Divergent Evolution of Astigmatic Mites and Household Pest Adaptations.</title>
        <authorList>
            <person name="Xiong Q."/>
            <person name="Wan A.T.-Y."/>
            <person name="Liu X.-Y."/>
            <person name="Fung C.S.-H."/>
            <person name="Xiao X."/>
            <person name="Malainual N."/>
            <person name="Hou J."/>
            <person name="Wang L."/>
            <person name="Wang M."/>
            <person name="Yang K."/>
            <person name="Cui Y."/>
            <person name="Leung E."/>
            <person name="Nong W."/>
            <person name="Shin S.-K."/>
            <person name="Au S."/>
            <person name="Jeong K.Y."/>
            <person name="Chew F.T."/>
            <person name="Hui J."/>
            <person name="Leung T.F."/>
            <person name="Tungtrongchitr A."/>
            <person name="Zhong N."/>
            <person name="Liu Z."/>
            <person name="Tsui S."/>
        </authorList>
    </citation>
    <scope>NUCLEOTIDE SEQUENCE</scope>
    <source>
        <strain evidence="22">Derf</strain>
        <tissue evidence="22">Whole organism</tissue>
    </source>
</reference>
<dbReference type="SMART" id="SM00324">
    <property type="entry name" value="RhoGAP"/>
    <property type="match status" value="1"/>
</dbReference>
<feature type="domain" description="Phorbol-ester/DAG-type" evidence="18">
    <location>
        <begin position="1672"/>
        <end position="1732"/>
    </location>
</feature>
<name>A0A922IBJ5_DERFA</name>
<evidence type="ECO:0000313" key="22">
    <source>
        <dbReference type="EMBL" id="KAH9527256.1"/>
    </source>
</evidence>
<dbReference type="Gene3D" id="3.40.850.10">
    <property type="entry name" value="Kinesin motor domain"/>
    <property type="match status" value="2"/>
</dbReference>
<dbReference type="SUPFAM" id="SSF57889">
    <property type="entry name" value="Cysteine-rich domain"/>
    <property type="match status" value="1"/>
</dbReference>
<dbReference type="Gene3D" id="1.20.5.4820">
    <property type="match status" value="1"/>
</dbReference>
<dbReference type="PROSITE" id="PS00479">
    <property type="entry name" value="ZF_DAG_PE_1"/>
    <property type="match status" value="1"/>
</dbReference>
<dbReference type="InterPro" id="IPR036023">
    <property type="entry name" value="MYSc_Myo9"/>
</dbReference>
<evidence type="ECO:0000256" key="1">
    <source>
        <dbReference type="ARBA" id="ARBA00004496"/>
    </source>
</evidence>
<accession>A0A922IBJ5</accession>
<dbReference type="InterPro" id="IPR001609">
    <property type="entry name" value="Myosin_head_motor_dom-like"/>
</dbReference>
<dbReference type="GO" id="GO:0009888">
    <property type="term" value="P:tissue development"/>
    <property type="evidence" value="ECO:0007669"/>
    <property type="project" value="UniProtKB-ARBA"/>
</dbReference>
<dbReference type="EMBL" id="ASGP02000001">
    <property type="protein sequence ID" value="KAH9527257.1"/>
    <property type="molecule type" value="Genomic_DNA"/>
</dbReference>
<keyword evidence="8" id="KW-0863">Zinc-finger</keyword>
<dbReference type="Gene3D" id="3.30.60.20">
    <property type="match status" value="1"/>
</dbReference>
<dbReference type="PRINTS" id="PR00193">
    <property type="entry name" value="MYOSINHEAVY"/>
</dbReference>
<dbReference type="Gene3D" id="1.20.5.190">
    <property type="match status" value="1"/>
</dbReference>
<evidence type="ECO:0000259" key="18">
    <source>
        <dbReference type="PROSITE" id="PS50081"/>
    </source>
</evidence>
<dbReference type="SMART" id="SM00242">
    <property type="entry name" value="MYSc"/>
    <property type="match status" value="1"/>
</dbReference>
<keyword evidence="17" id="KW-1133">Transmembrane helix</keyword>
<evidence type="ECO:0000259" key="19">
    <source>
        <dbReference type="PROSITE" id="PS50200"/>
    </source>
</evidence>
<dbReference type="Gene3D" id="3.10.20.90">
    <property type="entry name" value="Phosphatidylinositol 3-kinase Catalytic Subunit, Chain A, domain 1"/>
    <property type="match status" value="1"/>
</dbReference>
<dbReference type="PROSITE" id="PS50096">
    <property type="entry name" value="IQ"/>
    <property type="match status" value="3"/>
</dbReference>
<dbReference type="CDD" id="cd01779">
    <property type="entry name" value="RA_Myosin-IX"/>
    <property type="match status" value="1"/>
</dbReference>
<dbReference type="GO" id="GO:0000146">
    <property type="term" value="F:microfilament motor activity"/>
    <property type="evidence" value="ECO:0007669"/>
    <property type="project" value="InterPro"/>
</dbReference>
<keyword evidence="24" id="KW-1185">Reference proteome</keyword>
<dbReference type="PROSITE" id="PS50081">
    <property type="entry name" value="ZF_DAG_PE_2"/>
    <property type="match status" value="2"/>
</dbReference>
<dbReference type="InterPro" id="IPR036961">
    <property type="entry name" value="Kinesin_motor_dom_sf"/>
</dbReference>
<dbReference type="GO" id="GO:0016459">
    <property type="term" value="C:myosin complex"/>
    <property type="evidence" value="ECO:0007669"/>
    <property type="project" value="UniProtKB-KW"/>
</dbReference>
<dbReference type="GO" id="GO:0048513">
    <property type="term" value="P:animal organ development"/>
    <property type="evidence" value="ECO:0007669"/>
    <property type="project" value="UniProtKB-ARBA"/>
</dbReference>
<dbReference type="GO" id="GO:0005884">
    <property type="term" value="C:actin filament"/>
    <property type="evidence" value="ECO:0007669"/>
    <property type="project" value="TreeGrafter"/>
</dbReference>
<comment type="subcellular location">
    <subcellularLocation>
        <location evidence="1">Cytoplasm</location>
    </subcellularLocation>
</comment>